<protein>
    <recommendedName>
        <fullName evidence="4">Membrane-associated kinase regulator 5</fullName>
    </recommendedName>
</protein>
<dbReference type="AlphaFoldDB" id="A0AAV5L2C0"/>
<feature type="region of interest" description="Disordered" evidence="1">
    <location>
        <begin position="129"/>
        <end position="149"/>
    </location>
</feature>
<dbReference type="PANTHER" id="PTHR33929:SF4">
    <property type="entry name" value="MEMBRANE-ASSOCIATED KINASE REGULATOR 5"/>
    <property type="match status" value="1"/>
</dbReference>
<feature type="region of interest" description="Disordered" evidence="1">
    <location>
        <begin position="195"/>
        <end position="228"/>
    </location>
</feature>
<evidence type="ECO:0008006" key="4">
    <source>
        <dbReference type="Google" id="ProtNLM"/>
    </source>
</evidence>
<dbReference type="Proteomes" id="UP001054252">
    <property type="component" value="Unassembled WGS sequence"/>
</dbReference>
<feature type="compositionally biased region" description="Low complexity" evidence="1">
    <location>
        <begin position="280"/>
        <end position="303"/>
    </location>
</feature>
<dbReference type="PANTHER" id="PTHR33929">
    <property type="entry name" value="MEMBRANE-ASSOCIATED KINASE REGULATOR 2-RELATED"/>
    <property type="match status" value="1"/>
</dbReference>
<evidence type="ECO:0000256" key="1">
    <source>
        <dbReference type="SAM" id="MobiDB-lite"/>
    </source>
</evidence>
<dbReference type="InterPro" id="IPR039619">
    <property type="entry name" value="MAKR2/5"/>
</dbReference>
<feature type="compositionally biased region" description="Polar residues" evidence="1">
    <location>
        <begin position="213"/>
        <end position="223"/>
    </location>
</feature>
<organism evidence="2 3">
    <name type="scientific">Rubroshorea leprosula</name>
    <dbReference type="NCBI Taxonomy" id="152421"/>
    <lineage>
        <taxon>Eukaryota</taxon>
        <taxon>Viridiplantae</taxon>
        <taxon>Streptophyta</taxon>
        <taxon>Embryophyta</taxon>
        <taxon>Tracheophyta</taxon>
        <taxon>Spermatophyta</taxon>
        <taxon>Magnoliopsida</taxon>
        <taxon>eudicotyledons</taxon>
        <taxon>Gunneridae</taxon>
        <taxon>Pentapetalae</taxon>
        <taxon>rosids</taxon>
        <taxon>malvids</taxon>
        <taxon>Malvales</taxon>
        <taxon>Dipterocarpaceae</taxon>
        <taxon>Rubroshorea</taxon>
    </lineage>
</organism>
<name>A0AAV5L2C0_9ROSI</name>
<evidence type="ECO:0000313" key="2">
    <source>
        <dbReference type="EMBL" id="GKV31248.1"/>
    </source>
</evidence>
<feature type="compositionally biased region" description="Polar residues" evidence="1">
    <location>
        <begin position="304"/>
        <end position="316"/>
    </location>
</feature>
<dbReference type="EMBL" id="BPVZ01000090">
    <property type="protein sequence ID" value="GKV31248.1"/>
    <property type="molecule type" value="Genomic_DNA"/>
</dbReference>
<reference evidence="2 3" key="1">
    <citation type="journal article" date="2021" name="Commun. Biol.">
        <title>The genome of Shorea leprosula (Dipterocarpaceae) highlights the ecological relevance of drought in aseasonal tropical rainforests.</title>
        <authorList>
            <person name="Ng K.K.S."/>
            <person name="Kobayashi M.J."/>
            <person name="Fawcett J.A."/>
            <person name="Hatakeyama M."/>
            <person name="Paape T."/>
            <person name="Ng C.H."/>
            <person name="Ang C.C."/>
            <person name="Tnah L.H."/>
            <person name="Lee C.T."/>
            <person name="Nishiyama T."/>
            <person name="Sese J."/>
            <person name="O'Brien M.J."/>
            <person name="Copetti D."/>
            <person name="Mohd Noor M.I."/>
            <person name="Ong R.C."/>
            <person name="Putra M."/>
            <person name="Sireger I.Z."/>
            <person name="Indrioko S."/>
            <person name="Kosugi Y."/>
            <person name="Izuno A."/>
            <person name="Isagi Y."/>
            <person name="Lee S.L."/>
            <person name="Shimizu K.K."/>
        </authorList>
    </citation>
    <scope>NUCLEOTIDE SEQUENCE [LARGE SCALE GENOMIC DNA]</scope>
    <source>
        <strain evidence="2">214</strain>
    </source>
</reference>
<proteinExistence type="predicted"/>
<sequence length="322" mass="35802">MEALNLFKFWRPTNNTQKEIPNPVMEFEEGEDSFFDLKLPLRDHPEEKIVVDNAGFASGDEKPARIELINVLRPTLSLSPTDNFSRRKIIPIESSSPIALLKSAPKFRVFASKKLTKSTATAEKSERMKFAGVSKETPKHEKLGGPKLPIFMRGNSLRKTESISWKTKTEELFRDDSSKRFSKDVIHKYLNRLKASKKQTEKSKSSGDVSIPSPASSPATMYSTKEKQRCKTAGIRGVCKHLGKSKSASATASQMSRRDDSLLLQHDGIQSAILHCKTSFNSSRGSSSMSSDSSLEKLSNASSTDSSMLSRFSTDSAFEKLH</sequence>
<dbReference type="GO" id="GO:0005886">
    <property type="term" value="C:plasma membrane"/>
    <property type="evidence" value="ECO:0007669"/>
    <property type="project" value="InterPro"/>
</dbReference>
<accession>A0AAV5L2C0</accession>
<evidence type="ECO:0000313" key="3">
    <source>
        <dbReference type="Proteomes" id="UP001054252"/>
    </source>
</evidence>
<keyword evidence="3" id="KW-1185">Reference proteome</keyword>
<comment type="caution">
    <text evidence="2">The sequence shown here is derived from an EMBL/GenBank/DDBJ whole genome shotgun (WGS) entry which is preliminary data.</text>
</comment>
<feature type="region of interest" description="Disordered" evidence="1">
    <location>
        <begin position="280"/>
        <end position="322"/>
    </location>
</feature>
<gene>
    <name evidence="2" type="ORF">SLEP1_g39959</name>
</gene>